<name>A0A6G1ILZ9_9PLEO</name>
<reference evidence="2" key="1">
    <citation type="journal article" date="2020" name="Stud. Mycol.">
        <title>101 Dothideomycetes genomes: a test case for predicting lifestyles and emergence of pathogens.</title>
        <authorList>
            <person name="Haridas S."/>
            <person name="Albert R."/>
            <person name="Binder M."/>
            <person name="Bloem J."/>
            <person name="Labutti K."/>
            <person name="Salamov A."/>
            <person name="Andreopoulos B."/>
            <person name="Baker S."/>
            <person name="Barry K."/>
            <person name="Bills G."/>
            <person name="Bluhm B."/>
            <person name="Cannon C."/>
            <person name="Castanera R."/>
            <person name="Culley D."/>
            <person name="Daum C."/>
            <person name="Ezra D."/>
            <person name="Gonzalez J."/>
            <person name="Henrissat B."/>
            <person name="Kuo A."/>
            <person name="Liang C."/>
            <person name="Lipzen A."/>
            <person name="Lutzoni F."/>
            <person name="Magnuson J."/>
            <person name="Mondo S."/>
            <person name="Nolan M."/>
            <person name="Ohm R."/>
            <person name="Pangilinan J."/>
            <person name="Park H.-J."/>
            <person name="Ramirez L."/>
            <person name="Alfaro M."/>
            <person name="Sun H."/>
            <person name="Tritt A."/>
            <person name="Yoshinaga Y."/>
            <person name="Zwiers L.-H."/>
            <person name="Turgeon B."/>
            <person name="Goodwin S."/>
            <person name="Spatafora J."/>
            <person name="Crous P."/>
            <person name="Grigoriev I."/>
        </authorList>
    </citation>
    <scope>NUCLEOTIDE SEQUENCE</scope>
    <source>
        <strain evidence="2">CBS 122367</strain>
    </source>
</reference>
<feature type="region of interest" description="Disordered" evidence="1">
    <location>
        <begin position="1"/>
        <end position="41"/>
    </location>
</feature>
<evidence type="ECO:0000256" key="1">
    <source>
        <dbReference type="SAM" id="MobiDB-lite"/>
    </source>
</evidence>
<dbReference type="AlphaFoldDB" id="A0A6G1ILZ9"/>
<evidence type="ECO:0000313" key="3">
    <source>
        <dbReference type="Proteomes" id="UP000799291"/>
    </source>
</evidence>
<organism evidence="2 3">
    <name type="scientific">Lentithecium fluviatile CBS 122367</name>
    <dbReference type="NCBI Taxonomy" id="1168545"/>
    <lineage>
        <taxon>Eukaryota</taxon>
        <taxon>Fungi</taxon>
        <taxon>Dikarya</taxon>
        <taxon>Ascomycota</taxon>
        <taxon>Pezizomycotina</taxon>
        <taxon>Dothideomycetes</taxon>
        <taxon>Pleosporomycetidae</taxon>
        <taxon>Pleosporales</taxon>
        <taxon>Massarineae</taxon>
        <taxon>Lentitheciaceae</taxon>
        <taxon>Lentithecium</taxon>
    </lineage>
</organism>
<keyword evidence="3" id="KW-1185">Reference proteome</keyword>
<gene>
    <name evidence="2" type="ORF">K458DRAFT_422633</name>
</gene>
<sequence length="91" mass="10326">MIILSTAAHPPPRPSHHSPQHGFPPHQHQNPHIHSKNPPPFILLRRSNQAKNPRIGWNGNRDKAIKKARILLSRYSQNQHKSAIAKKPPTV</sequence>
<dbReference type="EMBL" id="MU005607">
    <property type="protein sequence ID" value="KAF2678971.1"/>
    <property type="molecule type" value="Genomic_DNA"/>
</dbReference>
<protein>
    <submittedName>
        <fullName evidence="2">Uncharacterized protein</fullName>
    </submittedName>
</protein>
<accession>A0A6G1ILZ9</accession>
<dbReference type="Proteomes" id="UP000799291">
    <property type="component" value="Unassembled WGS sequence"/>
</dbReference>
<evidence type="ECO:0000313" key="2">
    <source>
        <dbReference type="EMBL" id="KAF2678971.1"/>
    </source>
</evidence>
<proteinExistence type="predicted"/>